<gene>
    <name evidence="4" type="ORF">QUG02_24460</name>
</gene>
<name>A0ABT7RE34_9BACI</name>
<keyword evidence="5" id="KW-1185">Reference proteome</keyword>
<evidence type="ECO:0000313" key="4">
    <source>
        <dbReference type="EMBL" id="MDM5441205.1"/>
    </source>
</evidence>
<sequence>MSKKVLFFTDAGIDDAIALIMALFSEKIEVVGIVADYGNISKDVATKNIEYLTEIAKKKPIPIFNGADYPLTSNTPHFYPDVHGIHGLGPIIPEGNFHTGQLKSFFAIINMIEKYKDELIIVNIGRLTSLSILFILYKEIMKTVKSYYIMGGAFLHPGNVTPIAEANFHEDPVAANLVFKYASNVSVYPLNVTQYALVTPEMINYIDEIGKSKLVKPMLDHYYYQFYKKLFPALEGAPVHDLMPLMAIIDDTMFTYHHSPIYVINSDLARGQSYAEFRSSIQEKPFINRPIQRIAIDFDYNRFFNYFMTIMTDRQFS</sequence>
<keyword evidence="1 4" id="KW-0378">Hydrolase</keyword>
<dbReference type="InterPro" id="IPR001910">
    <property type="entry name" value="Inosine/uridine_hydrolase_dom"/>
</dbReference>
<proteinExistence type="predicted"/>
<dbReference type="GO" id="GO:0016798">
    <property type="term" value="F:hydrolase activity, acting on glycosyl bonds"/>
    <property type="evidence" value="ECO:0007669"/>
    <property type="project" value="UniProtKB-KW"/>
</dbReference>
<evidence type="ECO:0000256" key="1">
    <source>
        <dbReference type="ARBA" id="ARBA00022801"/>
    </source>
</evidence>
<dbReference type="PANTHER" id="PTHR12304">
    <property type="entry name" value="INOSINE-URIDINE PREFERRING NUCLEOSIDE HYDROLASE"/>
    <property type="match status" value="1"/>
</dbReference>
<dbReference type="InterPro" id="IPR023186">
    <property type="entry name" value="IUNH"/>
</dbReference>
<protein>
    <submittedName>
        <fullName evidence="4">Nucleoside hydrolase</fullName>
        <ecNumber evidence="4">3.2.2.-</ecNumber>
    </submittedName>
</protein>
<dbReference type="SUPFAM" id="SSF53590">
    <property type="entry name" value="Nucleoside hydrolase"/>
    <property type="match status" value="1"/>
</dbReference>
<evidence type="ECO:0000259" key="3">
    <source>
        <dbReference type="Pfam" id="PF01156"/>
    </source>
</evidence>
<feature type="domain" description="Inosine/uridine-preferring nucleoside hydrolase" evidence="3">
    <location>
        <begin position="5"/>
        <end position="304"/>
    </location>
</feature>
<evidence type="ECO:0000313" key="5">
    <source>
        <dbReference type="Proteomes" id="UP001224139"/>
    </source>
</evidence>
<dbReference type="PANTHER" id="PTHR12304:SF4">
    <property type="entry name" value="URIDINE NUCLEOSIDASE"/>
    <property type="match status" value="1"/>
</dbReference>
<dbReference type="EC" id="3.2.2.-" evidence="4"/>
<dbReference type="EMBL" id="JAUCFG010000002">
    <property type="protein sequence ID" value="MDM5441205.1"/>
    <property type="molecule type" value="Genomic_DNA"/>
</dbReference>
<dbReference type="Proteomes" id="UP001224139">
    <property type="component" value="Unassembled WGS sequence"/>
</dbReference>
<reference evidence="4 5" key="1">
    <citation type="submission" date="2023-06" db="EMBL/GenBank/DDBJ databases">
        <title>Comparative genomics of Bacillaceae isolates and their secondary metabolite potential.</title>
        <authorList>
            <person name="Song L."/>
            <person name="Nielsen L.J."/>
            <person name="Mohite O."/>
            <person name="Xu X."/>
            <person name="Weber T."/>
            <person name="Kovacs A.T."/>
        </authorList>
    </citation>
    <scope>NUCLEOTIDE SEQUENCE [LARGE SCALE GENOMIC DNA]</scope>
    <source>
        <strain evidence="4 5">DX2.1</strain>
    </source>
</reference>
<dbReference type="Gene3D" id="3.90.245.10">
    <property type="entry name" value="Ribonucleoside hydrolase-like"/>
    <property type="match status" value="1"/>
</dbReference>
<dbReference type="InterPro" id="IPR036452">
    <property type="entry name" value="Ribo_hydro-like"/>
</dbReference>
<dbReference type="RefSeq" id="WP_289360733.1">
    <property type="nucleotide sequence ID" value="NZ_JAUCFG010000002.1"/>
</dbReference>
<dbReference type="Pfam" id="PF01156">
    <property type="entry name" value="IU_nuc_hydro"/>
    <property type="match status" value="1"/>
</dbReference>
<accession>A0ABT7RE34</accession>
<keyword evidence="2 4" id="KW-0326">Glycosidase</keyword>
<dbReference type="CDD" id="cd00455">
    <property type="entry name" value="nuc_hydro"/>
    <property type="match status" value="1"/>
</dbReference>
<evidence type="ECO:0000256" key="2">
    <source>
        <dbReference type="ARBA" id="ARBA00023295"/>
    </source>
</evidence>
<organism evidence="4 5">
    <name type="scientific">Bacillus hominis</name>
    <dbReference type="NCBI Taxonomy" id="2817478"/>
    <lineage>
        <taxon>Bacteria</taxon>
        <taxon>Bacillati</taxon>
        <taxon>Bacillota</taxon>
        <taxon>Bacilli</taxon>
        <taxon>Bacillales</taxon>
        <taxon>Bacillaceae</taxon>
        <taxon>Bacillus</taxon>
        <taxon>Bacillus cereus group</taxon>
    </lineage>
</organism>
<comment type="caution">
    <text evidence="4">The sequence shown here is derived from an EMBL/GenBank/DDBJ whole genome shotgun (WGS) entry which is preliminary data.</text>
</comment>